<dbReference type="GO" id="GO:0000160">
    <property type="term" value="P:phosphorelay signal transduction system"/>
    <property type="evidence" value="ECO:0007669"/>
    <property type="project" value="UniProtKB-KW"/>
</dbReference>
<dbReference type="PROSITE" id="PS00676">
    <property type="entry name" value="SIGMA54_INTERACT_2"/>
    <property type="match status" value="1"/>
</dbReference>
<organism evidence="14">
    <name type="scientific">hydrothermal vent metagenome</name>
    <dbReference type="NCBI Taxonomy" id="652676"/>
    <lineage>
        <taxon>unclassified sequences</taxon>
        <taxon>metagenomes</taxon>
        <taxon>ecological metagenomes</taxon>
    </lineage>
</organism>
<dbReference type="InterPro" id="IPR025944">
    <property type="entry name" value="Sigma_54_int_dom_CS"/>
</dbReference>
<keyword evidence="3" id="KW-0678">Repressor</keyword>
<dbReference type="GO" id="GO:0006355">
    <property type="term" value="P:regulation of DNA-templated transcription"/>
    <property type="evidence" value="ECO:0007669"/>
    <property type="project" value="InterPro"/>
</dbReference>
<dbReference type="Pfam" id="PF02954">
    <property type="entry name" value="HTH_8"/>
    <property type="match status" value="1"/>
</dbReference>
<dbReference type="InterPro" id="IPR058031">
    <property type="entry name" value="AAA_lid_NorR"/>
</dbReference>
<feature type="domain" description="Sigma-54 factor interaction" evidence="13">
    <location>
        <begin position="40"/>
        <end position="269"/>
    </location>
</feature>
<dbReference type="GO" id="GO:0043565">
    <property type="term" value="F:sequence-specific DNA binding"/>
    <property type="evidence" value="ECO:0007669"/>
    <property type="project" value="InterPro"/>
</dbReference>
<name>A0A3B1BB62_9ZZZZ</name>
<dbReference type="GO" id="GO:0005737">
    <property type="term" value="C:cytoplasm"/>
    <property type="evidence" value="ECO:0007669"/>
    <property type="project" value="UniProtKB-SubCell"/>
</dbReference>
<dbReference type="PANTHER" id="PTHR32071">
    <property type="entry name" value="TRANSCRIPTIONAL REGULATORY PROTEIN"/>
    <property type="match status" value="1"/>
</dbReference>
<evidence type="ECO:0000256" key="12">
    <source>
        <dbReference type="SAM" id="MobiDB-lite"/>
    </source>
</evidence>
<dbReference type="PROSITE" id="PS00688">
    <property type="entry name" value="SIGMA54_INTERACT_3"/>
    <property type="match status" value="1"/>
</dbReference>
<feature type="compositionally biased region" description="Acidic residues" evidence="12">
    <location>
        <begin position="356"/>
        <end position="365"/>
    </location>
</feature>
<protein>
    <submittedName>
        <fullName evidence="14">Response regulator of zinc sigma-54-dependent two-component system</fullName>
    </submittedName>
</protein>
<proteinExistence type="predicted"/>
<dbReference type="Gene3D" id="1.10.10.60">
    <property type="entry name" value="Homeodomain-like"/>
    <property type="match status" value="1"/>
</dbReference>
<keyword evidence="4" id="KW-0597">Phosphoprotein</keyword>
<accession>A0A3B1BB62</accession>
<evidence type="ECO:0000259" key="13">
    <source>
        <dbReference type="PROSITE" id="PS50045"/>
    </source>
</evidence>
<keyword evidence="7" id="KW-0902">Two-component regulatory system</keyword>
<dbReference type="PROSITE" id="PS50045">
    <property type="entry name" value="SIGMA54_INTERACT_4"/>
    <property type="match status" value="1"/>
</dbReference>
<dbReference type="FunFam" id="3.40.50.300:FF:000006">
    <property type="entry name" value="DNA-binding transcriptional regulator NtrC"/>
    <property type="match status" value="1"/>
</dbReference>
<dbReference type="InterPro" id="IPR027417">
    <property type="entry name" value="P-loop_NTPase"/>
</dbReference>
<dbReference type="InterPro" id="IPR009057">
    <property type="entry name" value="Homeodomain-like_sf"/>
</dbReference>
<evidence type="ECO:0000256" key="8">
    <source>
        <dbReference type="ARBA" id="ARBA00023015"/>
    </source>
</evidence>
<keyword evidence="11" id="KW-0804">Transcription</keyword>
<evidence type="ECO:0000256" key="10">
    <source>
        <dbReference type="ARBA" id="ARBA00023159"/>
    </source>
</evidence>
<dbReference type="InterPro" id="IPR002078">
    <property type="entry name" value="Sigma_54_int"/>
</dbReference>
<keyword evidence="2" id="KW-0963">Cytoplasm</keyword>
<evidence type="ECO:0000256" key="7">
    <source>
        <dbReference type="ARBA" id="ARBA00023012"/>
    </source>
</evidence>
<dbReference type="GO" id="GO:0005524">
    <property type="term" value="F:ATP binding"/>
    <property type="evidence" value="ECO:0007669"/>
    <property type="project" value="UniProtKB-KW"/>
</dbReference>
<sequence length="380" mass="42760">MHKPIDINELDKATSRILNPGGQTIVDTHKENQAPQANTMVARSHAMKEVFKTIGLVANSPVTVLITGESGTGKELVANAIHRTSKNTDSPFVAINCAALAETLLESNMFGHEKGAFTGAVNRQLGKFALAENGTIFLDEIGELSPTMQAKLLRVLQEKEFTPIGAKTPQRSNARVIAATNVNLEARVREGRFREDLYYRLRVVTIHLPPLRERREDIVDLIQTLLARINKQMNRNVTQLSSDVMARLENYDWPGNVRELANTLEKAIALCPGNVITRNLISDIYDDETPVDQDEQIPLTEWSLEDIEKAHVQRILDATHWHKGHACNILGVSRPRLRRMIKHFGLVSPDGAHENMDEDNEEFDFPFDSQFKNNNDKNYN</sequence>
<keyword evidence="6" id="KW-0067">ATP-binding</keyword>
<dbReference type="InterPro" id="IPR003593">
    <property type="entry name" value="AAA+_ATPase"/>
</dbReference>
<evidence type="ECO:0000256" key="11">
    <source>
        <dbReference type="ARBA" id="ARBA00023163"/>
    </source>
</evidence>
<reference evidence="14" key="1">
    <citation type="submission" date="2018-06" db="EMBL/GenBank/DDBJ databases">
        <authorList>
            <person name="Zhirakovskaya E."/>
        </authorList>
    </citation>
    <scope>NUCLEOTIDE SEQUENCE</scope>
</reference>
<dbReference type="PANTHER" id="PTHR32071:SF95">
    <property type="entry name" value="DNA-BINDING TRANSCRIPTIONAL REGULATOR NTRC"/>
    <property type="match status" value="1"/>
</dbReference>
<dbReference type="PROSITE" id="PS00675">
    <property type="entry name" value="SIGMA54_INTERACT_1"/>
    <property type="match status" value="1"/>
</dbReference>
<evidence type="ECO:0000256" key="6">
    <source>
        <dbReference type="ARBA" id="ARBA00022840"/>
    </source>
</evidence>
<dbReference type="Pfam" id="PF25601">
    <property type="entry name" value="AAA_lid_14"/>
    <property type="match status" value="1"/>
</dbReference>
<gene>
    <name evidence="14" type="ORF">MNBD_GAMMA25-358</name>
</gene>
<dbReference type="AlphaFoldDB" id="A0A3B1BB62"/>
<evidence type="ECO:0000256" key="1">
    <source>
        <dbReference type="ARBA" id="ARBA00004496"/>
    </source>
</evidence>
<feature type="region of interest" description="Disordered" evidence="12">
    <location>
        <begin position="352"/>
        <end position="380"/>
    </location>
</feature>
<dbReference type="Gene3D" id="3.40.50.300">
    <property type="entry name" value="P-loop containing nucleotide triphosphate hydrolases"/>
    <property type="match status" value="1"/>
</dbReference>
<dbReference type="EMBL" id="UOFY01000070">
    <property type="protein sequence ID" value="VAX11551.1"/>
    <property type="molecule type" value="Genomic_DNA"/>
</dbReference>
<evidence type="ECO:0000256" key="4">
    <source>
        <dbReference type="ARBA" id="ARBA00022553"/>
    </source>
</evidence>
<keyword evidence="8" id="KW-0805">Transcription regulation</keyword>
<dbReference type="InterPro" id="IPR025662">
    <property type="entry name" value="Sigma_54_int_dom_ATP-bd_1"/>
</dbReference>
<keyword evidence="5" id="KW-0547">Nucleotide-binding</keyword>
<dbReference type="Pfam" id="PF00158">
    <property type="entry name" value="Sigma54_activat"/>
    <property type="match status" value="1"/>
</dbReference>
<evidence type="ECO:0000256" key="9">
    <source>
        <dbReference type="ARBA" id="ARBA00023125"/>
    </source>
</evidence>
<keyword evidence="10" id="KW-0010">Activator</keyword>
<evidence type="ECO:0000313" key="14">
    <source>
        <dbReference type="EMBL" id="VAX11551.1"/>
    </source>
</evidence>
<dbReference type="CDD" id="cd00009">
    <property type="entry name" value="AAA"/>
    <property type="match status" value="1"/>
</dbReference>
<dbReference type="SMART" id="SM00382">
    <property type="entry name" value="AAA"/>
    <property type="match status" value="1"/>
</dbReference>
<dbReference type="Gene3D" id="1.10.8.60">
    <property type="match status" value="1"/>
</dbReference>
<dbReference type="InterPro" id="IPR025943">
    <property type="entry name" value="Sigma_54_int_dom_ATP-bd_2"/>
</dbReference>
<dbReference type="InterPro" id="IPR002197">
    <property type="entry name" value="HTH_Fis"/>
</dbReference>
<feature type="compositionally biased region" description="Polar residues" evidence="12">
    <location>
        <begin position="370"/>
        <end position="380"/>
    </location>
</feature>
<keyword evidence="9" id="KW-0238">DNA-binding</keyword>
<evidence type="ECO:0000256" key="3">
    <source>
        <dbReference type="ARBA" id="ARBA00022491"/>
    </source>
</evidence>
<dbReference type="SUPFAM" id="SSF52540">
    <property type="entry name" value="P-loop containing nucleoside triphosphate hydrolases"/>
    <property type="match status" value="1"/>
</dbReference>
<comment type="subcellular location">
    <subcellularLocation>
        <location evidence="1">Cytoplasm</location>
    </subcellularLocation>
</comment>
<evidence type="ECO:0000256" key="2">
    <source>
        <dbReference type="ARBA" id="ARBA00022490"/>
    </source>
</evidence>
<dbReference type="SUPFAM" id="SSF46689">
    <property type="entry name" value="Homeodomain-like"/>
    <property type="match status" value="1"/>
</dbReference>
<evidence type="ECO:0000256" key="5">
    <source>
        <dbReference type="ARBA" id="ARBA00022741"/>
    </source>
</evidence>